<dbReference type="Pfam" id="PF01565">
    <property type="entry name" value="FAD_binding_4"/>
    <property type="match status" value="1"/>
</dbReference>
<dbReference type="EC" id="1.3.1.72" evidence="2"/>
<dbReference type="WBParaSite" id="EVEC_0000968401-mRNA-1">
    <property type="protein sequence ID" value="EVEC_0000968401-mRNA-1"/>
    <property type="gene ID" value="EVEC_0000968401"/>
</dbReference>
<evidence type="ECO:0000313" key="11">
    <source>
        <dbReference type="EMBL" id="VDD94343.1"/>
    </source>
</evidence>
<dbReference type="GO" id="GO:0000246">
    <property type="term" value="F:Delta24(24-1) sterol reductase activity"/>
    <property type="evidence" value="ECO:0007669"/>
    <property type="project" value="TreeGrafter"/>
</dbReference>
<dbReference type="PANTHER" id="PTHR10801">
    <property type="entry name" value="24-DEHYDROCHOLESTEROL REDUCTASE"/>
    <property type="match status" value="1"/>
</dbReference>
<evidence type="ECO:0000256" key="9">
    <source>
        <dbReference type="SAM" id="Phobius"/>
    </source>
</evidence>
<dbReference type="EMBL" id="UXUI01009807">
    <property type="protein sequence ID" value="VDD94343.1"/>
    <property type="molecule type" value="Genomic_DNA"/>
</dbReference>
<evidence type="ECO:0000256" key="2">
    <source>
        <dbReference type="ARBA" id="ARBA00012405"/>
    </source>
</evidence>
<keyword evidence="3 9" id="KW-0812">Transmembrane</keyword>
<dbReference type="PANTHER" id="PTHR10801:SF0">
    <property type="entry name" value="DELTA(24)-STEROL REDUCTASE"/>
    <property type="match status" value="1"/>
</dbReference>
<dbReference type="GO" id="GO:0071949">
    <property type="term" value="F:FAD binding"/>
    <property type="evidence" value="ECO:0007669"/>
    <property type="project" value="InterPro"/>
</dbReference>
<feature type="transmembrane region" description="Helical" evidence="9">
    <location>
        <begin position="20"/>
        <end position="42"/>
    </location>
</feature>
<dbReference type="GO" id="GO:0008202">
    <property type="term" value="P:steroid metabolic process"/>
    <property type="evidence" value="ECO:0007669"/>
    <property type="project" value="TreeGrafter"/>
</dbReference>
<dbReference type="GO" id="GO:0016020">
    <property type="term" value="C:membrane"/>
    <property type="evidence" value="ECO:0007669"/>
    <property type="project" value="UniProtKB-SubCell"/>
</dbReference>
<dbReference type="InterPro" id="IPR036318">
    <property type="entry name" value="FAD-bd_PCMH-like_sf"/>
</dbReference>
<accession>A0A0N4VG03</accession>
<feature type="transmembrane region" description="Helical" evidence="9">
    <location>
        <begin position="393"/>
        <end position="418"/>
    </location>
</feature>
<dbReference type="GO" id="GO:0050614">
    <property type="term" value="F:Delta24-sterol reductase activity"/>
    <property type="evidence" value="ECO:0007669"/>
    <property type="project" value="UniProtKB-EC"/>
</dbReference>
<feature type="domain" description="FAD-binding PCMH-type" evidence="10">
    <location>
        <begin position="54"/>
        <end position="235"/>
    </location>
</feature>
<proteinExistence type="predicted"/>
<sequence length="517" mass="60010">MLTIVKRIREVRMQFDEQFFYITICLWSFFVLFFTLPASYIFNRIRDLRTWFIFITRSAHSTHRRRVAFIQRQMKKWNNNGRKTKLCTSRRGWKTLGVCLPKYKDGCTLINISGLQDILEINLQQEYVHVEPMLNIGQLIKYLVPNGYTLPIVPELEDLTVGGLINGFGVGSSSKKYGFFHELCLSFELVLSDGSLVTTAKTEGVEKDFALFYGVPFSHGSIGVLVSAKLKIIPCKPFVKLTYVPCNSLELSACFLCAEDRSNEFVEGIHFSQDFGVVVKGCFSDGPARNERISTIGKWYQPLFFEHVSNVGVLEGYTEHVPVVRYYCRHSKSFFWEIKNILPFVRSDFFRFFLGWMLPPRITMLKDSVTHQIENYHRKINVICSFLQFFPKMLFVAYLLWLLTVSQIYPLWLCPLVLNPTPGFMRQRAGKRLLFCCIGMSGTLRKSDVVIPNALKKIEAYLSSISGFKMAFGDCYMDKPQFWEMFNSNLYHWLRVKYDCQDAFPDVYDKICYAAYS</sequence>
<comment type="catalytic activity">
    <reaction evidence="8">
        <text>5alpha-cholest-8-en-3beta-ol + NADP(+) = zymosterol + NADPH + H(+)</text>
        <dbReference type="Rhea" id="RHEA:36399"/>
        <dbReference type="ChEBI" id="CHEBI:15378"/>
        <dbReference type="ChEBI" id="CHEBI:16608"/>
        <dbReference type="ChEBI" id="CHEBI:18252"/>
        <dbReference type="ChEBI" id="CHEBI:57783"/>
        <dbReference type="ChEBI" id="CHEBI:58349"/>
        <dbReference type="EC" id="1.3.1.72"/>
    </reaction>
    <physiologicalReaction direction="right-to-left" evidence="8">
        <dbReference type="Rhea" id="RHEA:36401"/>
    </physiologicalReaction>
</comment>
<evidence type="ECO:0000256" key="8">
    <source>
        <dbReference type="ARBA" id="ARBA00052927"/>
    </source>
</evidence>
<keyword evidence="5" id="KW-0560">Oxidoreductase</keyword>
<comment type="catalytic activity">
    <reaction evidence="7">
        <text>lanosterol + NADPH + H(+) = 24,25-dihydrolanosterol + NADP(+)</text>
        <dbReference type="Rhea" id="RHEA:33919"/>
        <dbReference type="ChEBI" id="CHEBI:15378"/>
        <dbReference type="ChEBI" id="CHEBI:16521"/>
        <dbReference type="ChEBI" id="CHEBI:28113"/>
        <dbReference type="ChEBI" id="CHEBI:57783"/>
        <dbReference type="ChEBI" id="CHEBI:58349"/>
    </reaction>
    <physiologicalReaction direction="left-to-right" evidence="7">
        <dbReference type="Rhea" id="RHEA:33920"/>
    </physiologicalReaction>
</comment>
<dbReference type="AlphaFoldDB" id="A0A0N4VG03"/>
<evidence type="ECO:0000256" key="3">
    <source>
        <dbReference type="ARBA" id="ARBA00022692"/>
    </source>
</evidence>
<evidence type="ECO:0000313" key="12">
    <source>
        <dbReference type="Proteomes" id="UP000274131"/>
    </source>
</evidence>
<protein>
    <recommendedName>
        <fullName evidence="2">Delta(24)-sterol reductase</fullName>
        <ecNumber evidence="2">1.3.1.72</ecNumber>
    </recommendedName>
</protein>
<evidence type="ECO:0000256" key="7">
    <source>
        <dbReference type="ARBA" id="ARBA00051033"/>
    </source>
</evidence>
<gene>
    <name evidence="11" type="ORF">EVEC_LOCUS9094</name>
</gene>
<dbReference type="InterPro" id="IPR040165">
    <property type="entry name" value="Diminuto-like"/>
</dbReference>
<dbReference type="PROSITE" id="PS51387">
    <property type="entry name" value="FAD_PCMH"/>
    <property type="match status" value="1"/>
</dbReference>
<reference evidence="11 12" key="2">
    <citation type="submission" date="2018-10" db="EMBL/GenBank/DDBJ databases">
        <authorList>
            <consortium name="Pathogen Informatics"/>
        </authorList>
    </citation>
    <scope>NUCLEOTIDE SEQUENCE [LARGE SCALE GENOMIC DNA]</scope>
</reference>
<dbReference type="InterPro" id="IPR006094">
    <property type="entry name" value="Oxid_FAD_bind_N"/>
</dbReference>
<dbReference type="InterPro" id="IPR016166">
    <property type="entry name" value="FAD-bd_PCMH"/>
</dbReference>
<comment type="subcellular location">
    <subcellularLocation>
        <location evidence="1">Membrane</location>
        <topology evidence="1">Single-pass membrane protein</topology>
    </subcellularLocation>
</comment>
<evidence type="ECO:0000256" key="6">
    <source>
        <dbReference type="ARBA" id="ARBA00023136"/>
    </source>
</evidence>
<dbReference type="Gene3D" id="3.30.465.10">
    <property type="match status" value="1"/>
</dbReference>
<keyword evidence="6 9" id="KW-0472">Membrane</keyword>
<organism evidence="13">
    <name type="scientific">Enterobius vermicularis</name>
    <name type="common">Human pinworm</name>
    <dbReference type="NCBI Taxonomy" id="51028"/>
    <lineage>
        <taxon>Eukaryota</taxon>
        <taxon>Metazoa</taxon>
        <taxon>Ecdysozoa</taxon>
        <taxon>Nematoda</taxon>
        <taxon>Chromadorea</taxon>
        <taxon>Rhabditida</taxon>
        <taxon>Spirurina</taxon>
        <taxon>Oxyuridomorpha</taxon>
        <taxon>Oxyuroidea</taxon>
        <taxon>Oxyuridae</taxon>
        <taxon>Enterobius</taxon>
    </lineage>
</organism>
<dbReference type="GO" id="GO:0005737">
    <property type="term" value="C:cytoplasm"/>
    <property type="evidence" value="ECO:0007669"/>
    <property type="project" value="TreeGrafter"/>
</dbReference>
<dbReference type="STRING" id="51028.A0A0N4VG03"/>
<reference evidence="13" key="1">
    <citation type="submission" date="2017-02" db="UniProtKB">
        <authorList>
            <consortium name="WormBaseParasite"/>
        </authorList>
    </citation>
    <scope>IDENTIFICATION</scope>
</reference>
<dbReference type="InterPro" id="IPR016169">
    <property type="entry name" value="FAD-bd_PCMH_sub2"/>
</dbReference>
<evidence type="ECO:0000259" key="10">
    <source>
        <dbReference type="PROSITE" id="PS51387"/>
    </source>
</evidence>
<keyword evidence="4 9" id="KW-1133">Transmembrane helix</keyword>
<evidence type="ECO:0000313" key="13">
    <source>
        <dbReference type="WBParaSite" id="EVEC_0000968401-mRNA-1"/>
    </source>
</evidence>
<evidence type="ECO:0000256" key="4">
    <source>
        <dbReference type="ARBA" id="ARBA00022989"/>
    </source>
</evidence>
<dbReference type="OrthoDB" id="415825at2759"/>
<evidence type="ECO:0000256" key="1">
    <source>
        <dbReference type="ARBA" id="ARBA00004167"/>
    </source>
</evidence>
<evidence type="ECO:0000256" key="5">
    <source>
        <dbReference type="ARBA" id="ARBA00023002"/>
    </source>
</evidence>
<keyword evidence="12" id="KW-1185">Reference proteome</keyword>
<name>A0A0N4VG03_ENTVE</name>
<dbReference type="Proteomes" id="UP000274131">
    <property type="component" value="Unassembled WGS sequence"/>
</dbReference>
<dbReference type="SUPFAM" id="SSF56176">
    <property type="entry name" value="FAD-binding/transporter-associated domain-like"/>
    <property type="match status" value="1"/>
</dbReference>